<dbReference type="EMBL" id="AUPC02000010">
    <property type="protein sequence ID" value="POG81586.1"/>
    <property type="molecule type" value="Genomic_DNA"/>
</dbReference>
<protein>
    <submittedName>
        <fullName evidence="1">Uncharacterized protein</fullName>
    </submittedName>
</protein>
<reference evidence="1 2" key="2">
    <citation type="journal article" date="2018" name="New Phytol.">
        <title>High intraspecific genome diversity in the model arbuscular mycorrhizal symbiont Rhizophagus irregularis.</title>
        <authorList>
            <person name="Chen E.C.H."/>
            <person name="Morin E."/>
            <person name="Beaudet D."/>
            <person name="Noel J."/>
            <person name="Yildirir G."/>
            <person name="Ndikumana S."/>
            <person name="Charron P."/>
            <person name="St-Onge C."/>
            <person name="Giorgi J."/>
            <person name="Kruger M."/>
            <person name="Marton T."/>
            <person name="Ropars J."/>
            <person name="Grigoriev I.V."/>
            <person name="Hainaut M."/>
            <person name="Henrissat B."/>
            <person name="Roux C."/>
            <person name="Martin F."/>
            <person name="Corradi N."/>
        </authorList>
    </citation>
    <scope>NUCLEOTIDE SEQUENCE [LARGE SCALE GENOMIC DNA]</scope>
    <source>
        <strain evidence="1 2">DAOM 197198</strain>
    </source>
</reference>
<dbReference type="AlphaFoldDB" id="A0A2P4QVB5"/>
<proteinExistence type="predicted"/>
<sequence length="365" mass="42115">METSYSYDFPAFHNYIEREGTSLDEVNNTHSPTSLRIGLEFESWNNVDMELIHCTQQIEFVWIKIRKVISKDRTTSVSFACDRSGIYKPKKVADILNREIKGAKSATIQIGSHQLKETFDEVQFYTIVANIDAAVQHNDASNLLKKIISLKQDDDPLWFIDSFTANNNLTRIMWMTPKQINLLLYSDVIICDTTFGANKYDMSLMLGFGCFKLNGDLLNKHDVARQYLTDNLYPMHTTWEKRYINHNLCNLSNDLLESSNDDHKCIDLKKNIGFSNILEIWHVTYGIREAYNLLLPYENWKPGRRMSGDEEPNLFSLLDHYGEAQLPSDGGDPDYFDRFIIYVRDNPPTAGGCNGVPLFMIILRF</sequence>
<organism evidence="1 2">
    <name type="scientific">Rhizophagus irregularis (strain DAOM 181602 / DAOM 197198 / MUCL 43194)</name>
    <name type="common">Arbuscular mycorrhizal fungus</name>
    <name type="synonym">Glomus intraradices</name>
    <dbReference type="NCBI Taxonomy" id="747089"/>
    <lineage>
        <taxon>Eukaryota</taxon>
        <taxon>Fungi</taxon>
        <taxon>Fungi incertae sedis</taxon>
        <taxon>Mucoromycota</taxon>
        <taxon>Glomeromycotina</taxon>
        <taxon>Glomeromycetes</taxon>
        <taxon>Glomerales</taxon>
        <taxon>Glomeraceae</taxon>
        <taxon>Rhizophagus</taxon>
    </lineage>
</organism>
<name>A0A2P4QVB5_RHIID</name>
<reference evidence="1 2" key="1">
    <citation type="journal article" date="2013" name="Proc. Natl. Acad. Sci. U.S.A.">
        <title>Genome of an arbuscular mycorrhizal fungus provides insight into the oldest plant symbiosis.</title>
        <authorList>
            <person name="Tisserant E."/>
            <person name="Malbreil M."/>
            <person name="Kuo A."/>
            <person name="Kohler A."/>
            <person name="Symeonidi A."/>
            <person name="Balestrini R."/>
            <person name="Charron P."/>
            <person name="Duensing N."/>
            <person name="Frei Dit Frey N."/>
            <person name="Gianinazzi-Pearson V."/>
            <person name="Gilbert L.B."/>
            <person name="Handa Y."/>
            <person name="Herr J.R."/>
            <person name="Hijri M."/>
            <person name="Koul R."/>
            <person name="Kawaguchi M."/>
            <person name="Krajinski F."/>
            <person name="Lammers P.J."/>
            <person name="Masclaux F.G."/>
            <person name="Murat C."/>
            <person name="Morin E."/>
            <person name="Ndikumana S."/>
            <person name="Pagni M."/>
            <person name="Petitpierre D."/>
            <person name="Requena N."/>
            <person name="Rosikiewicz P."/>
            <person name="Riley R."/>
            <person name="Saito K."/>
            <person name="San Clemente H."/>
            <person name="Shapiro H."/>
            <person name="van Tuinen D."/>
            <person name="Becard G."/>
            <person name="Bonfante P."/>
            <person name="Paszkowski U."/>
            <person name="Shachar-Hill Y.Y."/>
            <person name="Tuskan G.A."/>
            <person name="Young P.W."/>
            <person name="Sanders I.R."/>
            <person name="Henrissat B."/>
            <person name="Rensing S.A."/>
            <person name="Grigoriev I.V."/>
            <person name="Corradi N."/>
            <person name="Roux C."/>
            <person name="Martin F."/>
        </authorList>
    </citation>
    <scope>NUCLEOTIDE SEQUENCE [LARGE SCALE GENOMIC DNA]</scope>
    <source>
        <strain evidence="1 2">DAOM 197198</strain>
    </source>
</reference>
<keyword evidence="2" id="KW-1185">Reference proteome</keyword>
<comment type="caution">
    <text evidence="1">The sequence shown here is derived from an EMBL/GenBank/DDBJ whole genome shotgun (WGS) entry which is preliminary data.</text>
</comment>
<evidence type="ECO:0000313" key="1">
    <source>
        <dbReference type="EMBL" id="POG81586.1"/>
    </source>
</evidence>
<gene>
    <name evidence="1" type="ORF">GLOIN_2v1763167</name>
</gene>
<accession>A0A2P4QVB5</accession>
<dbReference type="Proteomes" id="UP000018888">
    <property type="component" value="Unassembled WGS sequence"/>
</dbReference>
<dbReference type="VEuPathDB" id="FungiDB:RhiirFUN_000433"/>
<evidence type="ECO:0000313" key="2">
    <source>
        <dbReference type="Proteomes" id="UP000018888"/>
    </source>
</evidence>